<dbReference type="EMBL" id="CP046234">
    <property type="protein sequence ID" value="WFD46515.1"/>
    <property type="molecule type" value="Genomic_DNA"/>
</dbReference>
<evidence type="ECO:0000313" key="2">
    <source>
        <dbReference type="EMBL" id="WFD46515.1"/>
    </source>
</evidence>
<feature type="region of interest" description="Disordered" evidence="1">
    <location>
        <begin position="28"/>
        <end position="83"/>
    </location>
</feature>
<feature type="compositionally biased region" description="Low complexity" evidence="1">
    <location>
        <begin position="219"/>
        <end position="237"/>
    </location>
</feature>
<evidence type="ECO:0008006" key="4">
    <source>
        <dbReference type="Google" id="ProtNLM"/>
    </source>
</evidence>
<evidence type="ECO:0000313" key="3">
    <source>
        <dbReference type="Proteomes" id="UP000818624"/>
    </source>
</evidence>
<feature type="region of interest" description="Disordered" evidence="1">
    <location>
        <begin position="167"/>
        <end position="196"/>
    </location>
</feature>
<keyword evidence="3" id="KW-1185">Reference proteome</keyword>
<dbReference type="CDD" id="cd22852">
    <property type="entry name" value="SMN_C"/>
    <property type="match status" value="1"/>
</dbReference>
<gene>
    <name evidence="2" type="ORF">GLX27_001151</name>
</gene>
<accession>A0ABY8ENF3</accession>
<evidence type="ECO:0000256" key="1">
    <source>
        <dbReference type="SAM" id="MobiDB-lite"/>
    </source>
</evidence>
<dbReference type="InterPro" id="IPR047313">
    <property type="entry name" value="SMN_C"/>
</dbReference>
<dbReference type="Proteomes" id="UP000818624">
    <property type="component" value="Chromosome 1"/>
</dbReference>
<feature type="region of interest" description="Disordered" evidence="1">
    <location>
        <begin position="217"/>
        <end position="237"/>
    </location>
</feature>
<feature type="compositionally biased region" description="Basic and acidic residues" evidence="1">
    <location>
        <begin position="39"/>
        <end position="54"/>
    </location>
</feature>
<organism evidence="2 3">
    <name type="scientific">Malassezia furfur</name>
    <name type="common">Pityriasis versicolor infection agent</name>
    <name type="synonym">Pityrosporum furfur</name>
    <dbReference type="NCBI Taxonomy" id="55194"/>
    <lineage>
        <taxon>Eukaryota</taxon>
        <taxon>Fungi</taxon>
        <taxon>Dikarya</taxon>
        <taxon>Basidiomycota</taxon>
        <taxon>Ustilaginomycotina</taxon>
        <taxon>Malasseziomycetes</taxon>
        <taxon>Malasseziales</taxon>
        <taxon>Malasseziaceae</taxon>
        <taxon>Malassezia</taxon>
    </lineage>
</organism>
<proteinExistence type="predicted"/>
<protein>
    <recommendedName>
        <fullName evidence="4">Survival motor neuron Tudor domain-containing protein</fullName>
    </recommendedName>
</protein>
<reference evidence="2 3" key="1">
    <citation type="journal article" date="2020" name="Elife">
        <title>Loss of centromere function drives karyotype evolution in closely related Malassezia species.</title>
        <authorList>
            <person name="Sankaranarayanan S.R."/>
            <person name="Ianiri G."/>
            <person name="Coelho M.A."/>
            <person name="Reza M.H."/>
            <person name="Thimmappa B.C."/>
            <person name="Ganguly P."/>
            <person name="Vadnala R.N."/>
            <person name="Sun S."/>
            <person name="Siddharthan R."/>
            <person name="Tellgren-Roth C."/>
            <person name="Dawson T.L."/>
            <person name="Heitman J."/>
            <person name="Sanyal K."/>
        </authorList>
    </citation>
    <scope>NUCLEOTIDE SEQUENCE [LARGE SCALE GENOMIC DNA]</scope>
    <source>
        <strain evidence="2">CBS14141</strain>
    </source>
</reference>
<name>A0ABY8ENF3_MALFU</name>
<feature type="compositionally biased region" description="Low complexity" evidence="1">
    <location>
        <begin position="180"/>
        <end position="195"/>
    </location>
</feature>
<sequence>MRRRAVVSYEDLPHDTTALHHAAVEAAAAMPVPKKRRKHEQDQRYHGPHWDDVSHSTTKQAPAWSHAHDDDNDQDQDASQTAYDSDDAIVASPTHEEPFLEDIELPSGNALASQEIWDDQFLLDAWNAAEEEYAVFHQQRSEAIDAFLAQNKQARWYSLPTAAVQDAAAQAERDDSTTHAPIPTDNATTPAPDTPFGATRGWLEAQRIVAATPNQIGGAPAARAQTDAAPPHPAALPSLTLPASMPASETLQNLMMAWYYTGYYSALYQREQDPDSLSSAS</sequence>